<dbReference type="SUPFAM" id="SSF52540">
    <property type="entry name" value="P-loop containing nucleoside triphosphate hydrolases"/>
    <property type="match status" value="2"/>
</dbReference>
<name>A0ABV2CUU0_9RHOO</name>
<keyword evidence="7 11" id="KW-0067">ATP-binding</keyword>
<evidence type="ECO:0000256" key="5">
    <source>
        <dbReference type="ARBA" id="ARBA00022806"/>
    </source>
</evidence>
<evidence type="ECO:0000256" key="4">
    <source>
        <dbReference type="ARBA" id="ARBA00022801"/>
    </source>
</evidence>
<evidence type="ECO:0000256" key="8">
    <source>
        <dbReference type="ARBA" id="ARBA00023125"/>
    </source>
</evidence>
<keyword evidence="1 11" id="KW-0540">Nuclease</keyword>
<feature type="domain" description="RecBCD enzyme subunit RecD N-terminal" evidence="13">
    <location>
        <begin position="22"/>
        <end position="136"/>
    </location>
</feature>
<keyword evidence="10 11" id="KW-0413">Isomerase</keyword>
<comment type="similarity">
    <text evidence="11">Belongs to the RecD family.</text>
</comment>
<evidence type="ECO:0000259" key="12">
    <source>
        <dbReference type="Pfam" id="PF13538"/>
    </source>
</evidence>
<keyword evidence="8 11" id="KW-0238">DNA-binding</keyword>
<dbReference type="Pfam" id="PF13245">
    <property type="entry name" value="AAA_19"/>
    <property type="match status" value="1"/>
</dbReference>
<evidence type="ECO:0000256" key="7">
    <source>
        <dbReference type="ARBA" id="ARBA00022840"/>
    </source>
</evidence>
<dbReference type="CDD" id="cd17933">
    <property type="entry name" value="DEXSc_RecD-like"/>
    <property type="match status" value="1"/>
</dbReference>
<evidence type="ECO:0000313" key="15">
    <source>
        <dbReference type="Proteomes" id="UP001548590"/>
    </source>
</evidence>
<dbReference type="RefSeq" id="WP_345929592.1">
    <property type="nucleotide sequence ID" value="NZ_JBDIVF010000010.1"/>
</dbReference>
<keyword evidence="4 11" id="KW-0378">Hydrolase</keyword>
<dbReference type="Pfam" id="PF13538">
    <property type="entry name" value="UvrD_C_2"/>
    <property type="match status" value="1"/>
</dbReference>
<comment type="miscellaneous">
    <text evidence="11">In the RecBCD complex, RecB has a slow 3'-5' helicase, an exonuclease activity and loads RecA onto ssDNA, RecD has a fast 5'-3' helicase activity, while RecC stimulates the ATPase and processivity of the RecB helicase and contributes to recognition of the Chi site.</text>
</comment>
<dbReference type="InterPro" id="IPR050534">
    <property type="entry name" value="Coronavir_polyprotein_1ab"/>
</dbReference>
<keyword evidence="5 11" id="KW-0347">Helicase</keyword>
<accession>A0ABV2CUU0</accession>
<dbReference type="InterPro" id="IPR049550">
    <property type="entry name" value="RecD_N"/>
</dbReference>
<evidence type="ECO:0000256" key="10">
    <source>
        <dbReference type="ARBA" id="ARBA00023235"/>
    </source>
</evidence>
<dbReference type="InterPro" id="IPR041851">
    <property type="entry name" value="RecD_N_sf"/>
</dbReference>
<dbReference type="HAMAP" id="MF_01487">
    <property type="entry name" value="RecD"/>
    <property type="match status" value="1"/>
</dbReference>
<proteinExistence type="inferred from homology"/>
<comment type="subunit">
    <text evidence="11">Heterotrimer of RecB, RecC and RecD. All subunits contribute to DNA-binding.</text>
</comment>
<feature type="domain" description="UvrD-like helicase C-terminal" evidence="12">
    <location>
        <begin position="600"/>
        <end position="646"/>
    </location>
</feature>
<comment type="function">
    <text evidence="11">A helicase/nuclease that prepares dsDNA breaks (DSB) for recombinational DNA repair. Binds to DSBs and unwinds DNA via a highly rapid and processive ATP-dependent bidirectional helicase activity. Unwinds dsDNA until it encounters a Chi (crossover hotspot instigator) sequence from the 3' direction. Cuts ssDNA a few nucleotides 3' to the Chi site. The properties and activities of the enzyme are changed at Chi. The Chi-altered holoenzyme produces a long 3'-ssDNA overhang and facilitates RecA-binding to the ssDNA for homologous DNA recombination and repair. Holoenzyme degrades any linearized DNA that is unable to undergo homologous recombination. In the holoenzyme this subunit has ssDNA-dependent ATPase and 5'-3' helicase activity. When added to pre-assembled RecBC greatly stimulates nuclease activity and augments holoenzyme processivity. Negatively regulates the RecA-loading ability of RecBCD.</text>
</comment>
<dbReference type="Gene3D" id="3.40.50.300">
    <property type="entry name" value="P-loop containing nucleotide triphosphate hydrolases"/>
    <property type="match status" value="3"/>
</dbReference>
<dbReference type="InterPro" id="IPR006344">
    <property type="entry name" value="RecD"/>
</dbReference>
<dbReference type="InterPro" id="IPR027417">
    <property type="entry name" value="P-loop_NTPase"/>
</dbReference>
<evidence type="ECO:0000256" key="3">
    <source>
        <dbReference type="ARBA" id="ARBA00022763"/>
    </source>
</evidence>
<keyword evidence="6 11" id="KW-0269">Exonuclease</keyword>
<dbReference type="Proteomes" id="UP001548590">
    <property type="component" value="Unassembled WGS sequence"/>
</dbReference>
<dbReference type="GO" id="GO:0008854">
    <property type="term" value="F:exodeoxyribonuclease V activity"/>
    <property type="evidence" value="ECO:0007669"/>
    <property type="project" value="UniProtKB-EC"/>
</dbReference>
<dbReference type="PANTHER" id="PTHR43788:SF6">
    <property type="entry name" value="DNA HELICASE B"/>
    <property type="match status" value="1"/>
</dbReference>
<dbReference type="Pfam" id="PF21185">
    <property type="entry name" value="RecD_N"/>
    <property type="match status" value="1"/>
</dbReference>
<comment type="catalytic activity">
    <reaction evidence="11">
        <text>ATP + H2O = ADP + phosphate + H(+)</text>
        <dbReference type="Rhea" id="RHEA:13065"/>
        <dbReference type="ChEBI" id="CHEBI:15377"/>
        <dbReference type="ChEBI" id="CHEBI:15378"/>
        <dbReference type="ChEBI" id="CHEBI:30616"/>
        <dbReference type="ChEBI" id="CHEBI:43474"/>
        <dbReference type="ChEBI" id="CHEBI:456216"/>
        <dbReference type="EC" id="5.6.2.3"/>
    </reaction>
</comment>
<reference evidence="14 15" key="1">
    <citation type="submission" date="2024-07" db="EMBL/GenBank/DDBJ databases">
        <title>Uliginosibacterium paludis KCTC:42655.</title>
        <authorList>
            <person name="Kim M.K."/>
        </authorList>
    </citation>
    <scope>NUCLEOTIDE SEQUENCE [LARGE SCALE GENOMIC DNA]</scope>
    <source>
        <strain evidence="14 15">KCTC 42655</strain>
    </source>
</reference>
<evidence type="ECO:0000313" key="14">
    <source>
        <dbReference type="EMBL" id="MET1491543.1"/>
    </source>
</evidence>
<protein>
    <recommendedName>
        <fullName evidence="11">RecBCD enzyme subunit RecD</fullName>
        <ecNumber evidence="11">5.6.2.3</ecNumber>
    </recommendedName>
    <alternativeName>
        <fullName evidence="11">DNA 5'-3' helicase subunit RecD</fullName>
    </alternativeName>
    <alternativeName>
        <fullName evidence="11">Exonuclease V subunit RecD</fullName>
        <shortName evidence="11">ExoV subunit RecD</shortName>
    </alternativeName>
    <alternativeName>
        <fullName evidence="11">Helicase/nuclease RecBCD subunit RecD</fullName>
    </alternativeName>
</protein>
<dbReference type="InterPro" id="IPR027785">
    <property type="entry name" value="UvrD-like_helicase_C"/>
</dbReference>
<evidence type="ECO:0000256" key="9">
    <source>
        <dbReference type="ARBA" id="ARBA00023204"/>
    </source>
</evidence>
<evidence type="ECO:0000256" key="6">
    <source>
        <dbReference type="ARBA" id="ARBA00022839"/>
    </source>
</evidence>
<dbReference type="NCBIfam" id="TIGR01447">
    <property type="entry name" value="recD"/>
    <property type="match status" value="1"/>
</dbReference>
<evidence type="ECO:0000256" key="11">
    <source>
        <dbReference type="HAMAP-Rule" id="MF_01487"/>
    </source>
</evidence>
<organism evidence="14 15">
    <name type="scientific">Uliginosibacterium paludis</name>
    <dbReference type="NCBI Taxonomy" id="1615952"/>
    <lineage>
        <taxon>Bacteria</taxon>
        <taxon>Pseudomonadati</taxon>
        <taxon>Pseudomonadota</taxon>
        <taxon>Betaproteobacteria</taxon>
        <taxon>Rhodocyclales</taxon>
        <taxon>Zoogloeaceae</taxon>
        <taxon>Uliginosibacterium</taxon>
    </lineage>
</organism>
<feature type="binding site" evidence="11">
    <location>
        <begin position="202"/>
        <end position="209"/>
    </location>
    <ligand>
        <name>ATP</name>
        <dbReference type="ChEBI" id="CHEBI:30616"/>
    </ligand>
</feature>
<keyword evidence="9 11" id="KW-0234">DNA repair</keyword>
<keyword evidence="15" id="KW-1185">Reference proteome</keyword>
<evidence type="ECO:0000256" key="1">
    <source>
        <dbReference type="ARBA" id="ARBA00022722"/>
    </source>
</evidence>
<keyword evidence="3 11" id="KW-0227">DNA damage</keyword>
<dbReference type="Gene3D" id="1.10.10.1020">
    <property type="entry name" value="RecBCD complex, subunit RecD, N-terminal domain"/>
    <property type="match status" value="1"/>
</dbReference>
<comment type="caution">
    <text evidence="14">The sequence shown here is derived from an EMBL/GenBank/DDBJ whole genome shotgun (WGS) entry which is preliminary data.</text>
</comment>
<keyword evidence="2 11" id="KW-0547">Nucleotide-binding</keyword>
<sequence length="671" mass="72509">MNTCLHDTAALMALLEDWVGLGWLRELDFAFARFLDREVPGTPAPVLLAATLASHQLGRGHVCLDLDDTLADPGMALSLPPDEDELPDGAQALTPGALLSGLGAADWAAILAGARVVGRDDEPENRPLVLVGHRLYLRRYRRCEQAIERRLQHLMAQPALTAGPALKPLLDELFPDQDPARPDWQKIACALAAGAAFSLITGGPGTGKTTTVVRLLALLQGEALQTGRPPLQIRLAAPTGKAAARLKESIGRAISGLPGRILNNVEWLASIPTEVATLHRLLGSRPDTRLFRHNARNPLPLDVLVVDEGSMVDLEMMATLLEALPPHARFFLLGDKDQLASVEAGSVLGDLCRRAEAGHYTAATLARIRALTGTMPDTTLQDADGIELDQHVVMLRESRRFIAGSGIGRLAAAVNRGELATLRALWQEAPDDLRRIGLSDLEDPRFEALILGSTRTESDWPGHAGYLRRIRSGTPPADAPQADIDQWAAGVLAAHGRFQLLCALRKGPWGVTGLNERIETLARQRGLIQGSELWYAGRPVIVTRNDYSLGLMNGDIGICLPRPAPQAGGSPVLRVAFPRDDGSGGIRWVLPSRLQGIETVFALTVHKSQGSEFDHCALLLPPRPNPILTRELVYTGITRARQRFTLIDTGRQDMLIDAAGRSVQRSGGLFS</sequence>
<dbReference type="EC" id="5.6.2.3" evidence="11"/>
<dbReference type="PANTHER" id="PTHR43788">
    <property type="entry name" value="DNA2/NAM7 HELICASE FAMILY MEMBER"/>
    <property type="match status" value="1"/>
</dbReference>
<dbReference type="CDD" id="cd18809">
    <property type="entry name" value="SF1_C_RecD"/>
    <property type="match status" value="1"/>
</dbReference>
<dbReference type="EMBL" id="JBEWLZ010000013">
    <property type="protein sequence ID" value="MET1491543.1"/>
    <property type="molecule type" value="Genomic_DNA"/>
</dbReference>
<gene>
    <name evidence="11 14" type="primary">recD</name>
    <name evidence="14" type="ORF">ABVT11_17015</name>
</gene>
<evidence type="ECO:0000259" key="13">
    <source>
        <dbReference type="Pfam" id="PF21185"/>
    </source>
</evidence>
<evidence type="ECO:0000256" key="2">
    <source>
        <dbReference type="ARBA" id="ARBA00022741"/>
    </source>
</evidence>